<evidence type="ECO:0000313" key="2">
    <source>
        <dbReference type="Proteomes" id="UP000674938"/>
    </source>
</evidence>
<proteinExistence type="predicted"/>
<dbReference type="Proteomes" id="UP000674938">
    <property type="component" value="Unassembled WGS sequence"/>
</dbReference>
<organism evidence="1 2">
    <name type="scientific">Vagococcus allomyrinae</name>
    <dbReference type="NCBI Taxonomy" id="2794353"/>
    <lineage>
        <taxon>Bacteria</taxon>
        <taxon>Bacillati</taxon>
        <taxon>Bacillota</taxon>
        <taxon>Bacilli</taxon>
        <taxon>Lactobacillales</taxon>
        <taxon>Enterococcaceae</taxon>
        <taxon>Vagococcus</taxon>
    </lineage>
</organism>
<protein>
    <submittedName>
        <fullName evidence="1">Uncharacterized protein</fullName>
    </submittedName>
</protein>
<accession>A0A940P7K5</accession>
<dbReference type="EMBL" id="JAEEGA010000012">
    <property type="protein sequence ID" value="MBP1042862.1"/>
    <property type="molecule type" value="Genomic_DNA"/>
</dbReference>
<dbReference type="RefSeq" id="WP_209530499.1">
    <property type="nucleotide sequence ID" value="NZ_JAEEGA010000012.1"/>
</dbReference>
<gene>
    <name evidence="1" type="ORF">I6N95_17740</name>
</gene>
<keyword evidence="2" id="KW-1185">Reference proteome</keyword>
<name>A0A940P7K5_9ENTE</name>
<dbReference type="AlphaFoldDB" id="A0A940P7K5"/>
<evidence type="ECO:0000313" key="1">
    <source>
        <dbReference type="EMBL" id="MBP1042862.1"/>
    </source>
</evidence>
<sequence>MTMRLNLTPEQEKLAKEAMSKDVQTAEEIFMNSVYLILSRNQEDDYPEFPDLGDKSEWLQMKVDKNGTFVFPENTPEHVKELLKYAE</sequence>
<reference evidence="1" key="1">
    <citation type="submission" date="2020-12" db="EMBL/GenBank/DDBJ databases">
        <title>Vagococcus allomyrinae sp. nov. and Enterococcus lavae sp. nov., isolated from the larvae of Allomyrina dichotoma.</title>
        <authorList>
            <person name="Lee S.D."/>
        </authorList>
    </citation>
    <scope>NUCLEOTIDE SEQUENCE</scope>
    <source>
        <strain evidence="1">BWB3-3</strain>
    </source>
</reference>
<comment type="caution">
    <text evidence="1">The sequence shown here is derived from an EMBL/GenBank/DDBJ whole genome shotgun (WGS) entry which is preliminary data.</text>
</comment>